<evidence type="ECO:0000313" key="2">
    <source>
        <dbReference type="Proteomes" id="UP000242715"/>
    </source>
</evidence>
<sequence>MGIWSLWWRRKGIIWENVNWSTIEVVRRAVQTLEDWRQACAKDKPAAARQQNSVGLHRRKPVTGSLKCNIEAALFKDDNSFGCGICMCDDEQGVMVEARSAWFRGTPTPTQ</sequence>
<dbReference type="AlphaFoldDB" id="A0A2Z6LHF7"/>
<dbReference type="Proteomes" id="UP000242715">
    <property type="component" value="Unassembled WGS sequence"/>
</dbReference>
<dbReference type="OrthoDB" id="1412470at2759"/>
<evidence type="ECO:0000313" key="1">
    <source>
        <dbReference type="EMBL" id="GAU13306.1"/>
    </source>
</evidence>
<evidence type="ECO:0008006" key="3">
    <source>
        <dbReference type="Google" id="ProtNLM"/>
    </source>
</evidence>
<name>A0A2Z6LHF7_TRISU</name>
<dbReference type="EMBL" id="DF973135">
    <property type="protein sequence ID" value="GAU13306.1"/>
    <property type="molecule type" value="Genomic_DNA"/>
</dbReference>
<gene>
    <name evidence="1" type="ORF">TSUD_42600</name>
</gene>
<keyword evidence="2" id="KW-1185">Reference proteome</keyword>
<proteinExistence type="predicted"/>
<organism evidence="1 2">
    <name type="scientific">Trifolium subterraneum</name>
    <name type="common">Subterranean clover</name>
    <dbReference type="NCBI Taxonomy" id="3900"/>
    <lineage>
        <taxon>Eukaryota</taxon>
        <taxon>Viridiplantae</taxon>
        <taxon>Streptophyta</taxon>
        <taxon>Embryophyta</taxon>
        <taxon>Tracheophyta</taxon>
        <taxon>Spermatophyta</taxon>
        <taxon>Magnoliopsida</taxon>
        <taxon>eudicotyledons</taxon>
        <taxon>Gunneridae</taxon>
        <taxon>Pentapetalae</taxon>
        <taxon>rosids</taxon>
        <taxon>fabids</taxon>
        <taxon>Fabales</taxon>
        <taxon>Fabaceae</taxon>
        <taxon>Papilionoideae</taxon>
        <taxon>50 kb inversion clade</taxon>
        <taxon>NPAAA clade</taxon>
        <taxon>Hologalegina</taxon>
        <taxon>IRL clade</taxon>
        <taxon>Trifolieae</taxon>
        <taxon>Trifolium</taxon>
    </lineage>
</organism>
<protein>
    <recommendedName>
        <fullName evidence="3">RNase H type-1 domain-containing protein</fullName>
    </recommendedName>
</protein>
<accession>A0A2Z6LHF7</accession>
<reference evidence="2" key="1">
    <citation type="journal article" date="2017" name="Front. Plant Sci.">
        <title>Climate Clever Clovers: New Paradigm to Reduce the Environmental Footprint of Ruminants by Breeding Low Methanogenic Forages Utilizing Haplotype Variation.</title>
        <authorList>
            <person name="Kaur P."/>
            <person name="Appels R."/>
            <person name="Bayer P.E."/>
            <person name="Keeble-Gagnere G."/>
            <person name="Wang J."/>
            <person name="Hirakawa H."/>
            <person name="Shirasawa K."/>
            <person name="Vercoe P."/>
            <person name="Stefanova K."/>
            <person name="Durmic Z."/>
            <person name="Nichols P."/>
            <person name="Revell C."/>
            <person name="Isobe S.N."/>
            <person name="Edwards D."/>
            <person name="Erskine W."/>
        </authorList>
    </citation>
    <scope>NUCLEOTIDE SEQUENCE [LARGE SCALE GENOMIC DNA]</scope>
    <source>
        <strain evidence="2">cv. Daliak</strain>
    </source>
</reference>